<proteinExistence type="inferred from homology"/>
<dbReference type="Pfam" id="PF07896">
    <property type="entry name" value="DUF1674"/>
    <property type="match status" value="1"/>
</dbReference>
<dbReference type="STRING" id="1082479.SAMN05216241_101396"/>
<reference evidence="3 4" key="1">
    <citation type="submission" date="2016-10" db="EMBL/GenBank/DDBJ databases">
        <authorList>
            <person name="de Groot N.N."/>
        </authorList>
    </citation>
    <scope>NUCLEOTIDE SEQUENCE [LARGE SCALE GENOMIC DNA]</scope>
    <source>
        <strain evidence="3 4">DSM 25584</strain>
    </source>
</reference>
<sequence>MTKVFRSFVPKQQRSRTAHAQQQTVQPAQSAQGEDKSRRVNPETGEVGGPDGPEPTRYGDWERGGICYDF</sequence>
<dbReference type="AlphaFoldDB" id="A0A1G7LWB4"/>
<dbReference type="EMBL" id="FNCE01000001">
    <property type="protein sequence ID" value="SDF53733.1"/>
    <property type="molecule type" value="Genomic_DNA"/>
</dbReference>
<name>A0A1G7LWB4_9PROT</name>
<gene>
    <name evidence="3" type="ORF">SAMN05216241_101396</name>
</gene>
<dbReference type="PANTHER" id="PTHR28524:SF3">
    <property type="entry name" value="SUCCINATE DEHYDROGENASE ASSEMBLY FACTOR 4, MITOCHONDRIAL"/>
    <property type="match status" value="1"/>
</dbReference>
<evidence type="ECO:0008006" key="5">
    <source>
        <dbReference type="Google" id="ProtNLM"/>
    </source>
</evidence>
<dbReference type="Proteomes" id="UP000199415">
    <property type="component" value="Unassembled WGS sequence"/>
</dbReference>
<feature type="region of interest" description="Disordered" evidence="2">
    <location>
        <begin position="1"/>
        <end position="63"/>
    </location>
</feature>
<accession>A0A1G7LWB4</accession>
<keyword evidence="4" id="KW-1185">Reference proteome</keyword>
<evidence type="ECO:0000313" key="4">
    <source>
        <dbReference type="Proteomes" id="UP000199415"/>
    </source>
</evidence>
<protein>
    <recommendedName>
        <fullName evidence="5">DUF1674 domain-containing protein</fullName>
    </recommendedName>
</protein>
<comment type="similarity">
    <text evidence="1">Belongs to the SDHAF4 family.</text>
</comment>
<evidence type="ECO:0000256" key="2">
    <source>
        <dbReference type="SAM" id="MobiDB-lite"/>
    </source>
</evidence>
<dbReference type="InterPro" id="IPR012875">
    <property type="entry name" value="SDHF4"/>
</dbReference>
<evidence type="ECO:0000256" key="1">
    <source>
        <dbReference type="ARBA" id="ARBA00005701"/>
    </source>
</evidence>
<evidence type="ECO:0000313" key="3">
    <source>
        <dbReference type="EMBL" id="SDF53733.1"/>
    </source>
</evidence>
<feature type="compositionally biased region" description="Low complexity" evidence="2">
    <location>
        <begin position="18"/>
        <end position="32"/>
    </location>
</feature>
<organism evidence="3 4">
    <name type="scientific">Limimonas halophila</name>
    <dbReference type="NCBI Taxonomy" id="1082479"/>
    <lineage>
        <taxon>Bacteria</taxon>
        <taxon>Pseudomonadati</taxon>
        <taxon>Pseudomonadota</taxon>
        <taxon>Alphaproteobacteria</taxon>
        <taxon>Rhodospirillales</taxon>
        <taxon>Rhodovibrionaceae</taxon>
        <taxon>Limimonas</taxon>
    </lineage>
</organism>
<dbReference type="PANTHER" id="PTHR28524">
    <property type="entry name" value="SUCCINATE DEHYDROGENASE ASSEMBLY FACTOR 4, MITOCHONDRIAL"/>
    <property type="match status" value="1"/>
</dbReference>